<dbReference type="AlphaFoldDB" id="A0A915DIG0"/>
<evidence type="ECO:0000313" key="1">
    <source>
        <dbReference type="Proteomes" id="UP000887574"/>
    </source>
</evidence>
<evidence type="ECO:0000313" key="2">
    <source>
        <dbReference type="WBParaSite" id="jg19816"/>
    </source>
</evidence>
<proteinExistence type="predicted"/>
<keyword evidence="1" id="KW-1185">Reference proteome</keyword>
<dbReference type="Proteomes" id="UP000887574">
    <property type="component" value="Unplaced"/>
</dbReference>
<reference evidence="2" key="1">
    <citation type="submission" date="2022-11" db="UniProtKB">
        <authorList>
            <consortium name="WormBaseParasite"/>
        </authorList>
    </citation>
    <scope>IDENTIFICATION</scope>
</reference>
<accession>A0A915DIG0</accession>
<dbReference type="WBParaSite" id="jg19816">
    <property type="protein sequence ID" value="jg19816"/>
    <property type="gene ID" value="jg19816"/>
</dbReference>
<sequence length="92" mass="10794">MWSIPSDSSIRTFQSISSHLLRKEPKLQVSYLNLVRKEFQRRVSSVETKRASTKLRNASLKDLKNIICWQLHTNGEFSLVWPAFWEVLQSIC</sequence>
<organism evidence="1 2">
    <name type="scientific">Ditylenchus dipsaci</name>
    <dbReference type="NCBI Taxonomy" id="166011"/>
    <lineage>
        <taxon>Eukaryota</taxon>
        <taxon>Metazoa</taxon>
        <taxon>Ecdysozoa</taxon>
        <taxon>Nematoda</taxon>
        <taxon>Chromadorea</taxon>
        <taxon>Rhabditida</taxon>
        <taxon>Tylenchina</taxon>
        <taxon>Tylenchomorpha</taxon>
        <taxon>Sphaerularioidea</taxon>
        <taxon>Anguinidae</taxon>
        <taxon>Anguininae</taxon>
        <taxon>Ditylenchus</taxon>
    </lineage>
</organism>
<name>A0A915DIG0_9BILA</name>
<protein>
    <submittedName>
        <fullName evidence="2">Uncharacterized protein</fullName>
    </submittedName>
</protein>